<keyword evidence="2" id="KW-1185">Reference proteome</keyword>
<sequence>MQQLFIATRTAVADAHELINRFGEDAGFEAALRAERSRHADNVLGYCHWRQIERLIVSLADTDICGTVH</sequence>
<proteinExistence type="predicted"/>
<protein>
    <submittedName>
        <fullName evidence="1">Uncharacterized protein</fullName>
    </submittedName>
</protein>
<accession>A0ABT3JI54</accession>
<name>A0ABT3JI54_9SPHN</name>
<comment type="caution">
    <text evidence="1">The sequence shown here is derived from an EMBL/GenBank/DDBJ whole genome shotgun (WGS) entry which is preliminary data.</text>
</comment>
<evidence type="ECO:0000313" key="2">
    <source>
        <dbReference type="Proteomes" id="UP001526246"/>
    </source>
</evidence>
<evidence type="ECO:0000313" key="1">
    <source>
        <dbReference type="EMBL" id="MCW3798748.1"/>
    </source>
</evidence>
<reference evidence="1 2" key="1">
    <citation type="submission" date="2022-10" db="EMBL/GenBank/DDBJ databases">
        <title>Sphingomonas sp.</title>
        <authorList>
            <person name="Jin C."/>
        </authorList>
    </citation>
    <scope>NUCLEOTIDE SEQUENCE [LARGE SCALE GENOMIC DNA]</scope>
    <source>
        <strain evidence="1 2">BN140010</strain>
    </source>
</reference>
<organism evidence="1 2">
    <name type="scientific">Sphingomonas arvum</name>
    <dbReference type="NCBI Taxonomy" id="2992113"/>
    <lineage>
        <taxon>Bacteria</taxon>
        <taxon>Pseudomonadati</taxon>
        <taxon>Pseudomonadota</taxon>
        <taxon>Alphaproteobacteria</taxon>
        <taxon>Sphingomonadales</taxon>
        <taxon>Sphingomonadaceae</taxon>
        <taxon>Sphingomonas</taxon>
    </lineage>
</organism>
<gene>
    <name evidence="1" type="ORF">OMW55_13110</name>
</gene>
<dbReference type="Proteomes" id="UP001526246">
    <property type="component" value="Unassembled WGS sequence"/>
</dbReference>
<dbReference type="RefSeq" id="WP_264883759.1">
    <property type="nucleotide sequence ID" value="NZ_JAPDOB010000002.1"/>
</dbReference>
<dbReference type="EMBL" id="JAPDOB010000002">
    <property type="protein sequence ID" value="MCW3798748.1"/>
    <property type="molecule type" value="Genomic_DNA"/>
</dbReference>